<comment type="caution">
    <text evidence="5">The sequence shown here is derived from an EMBL/GenBank/DDBJ whole genome shotgun (WGS) entry which is preliminary data.</text>
</comment>
<evidence type="ECO:0000256" key="1">
    <source>
        <dbReference type="ARBA" id="ARBA00005179"/>
    </source>
</evidence>
<keyword evidence="3" id="KW-0949">S-adenosyl-L-methionine</keyword>
<keyword evidence="6" id="KW-1185">Reference proteome</keyword>
<dbReference type="VEuPathDB" id="FungiDB:PEXP_063410"/>
<reference evidence="5 6" key="1">
    <citation type="journal article" date="2015" name="Mol. Plant Microbe Interact.">
        <title>Genome, transcriptome, and functional analyses of Penicillium expansum provide new insights into secondary metabolism and pathogenicity.</title>
        <authorList>
            <person name="Ballester A.R."/>
            <person name="Marcet-Houben M."/>
            <person name="Levin E."/>
            <person name="Sela N."/>
            <person name="Selma-Lazaro C."/>
            <person name="Carmona L."/>
            <person name="Wisniewski M."/>
            <person name="Droby S."/>
            <person name="Gonzalez-Candelas L."/>
            <person name="Gabaldon T."/>
        </authorList>
    </citation>
    <scope>NUCLEOTIDE SEQUENCE [LARGE SCALE GENOMIC DNA]</scope>
    <source>
        <strain evidence="5 6">MD-8</strain>
    </source>
</reference>
<dbReference type="GeneID" id="27683613"/>
<accession>A0A0A2JCC5</accession>
<protein>
    <submittedName>
        <fullName evidence="5">Uncharacterized protein</fullName>
    </submittedName>
</protein>
<dbReference type="InterPro" id="IPR029063">
    <property type="entry name" value="SAM-dependent_MTases_sf"/>
</dbReference>
<name>A0A0A2JCC5_PENEN</name>
<evidence type="ECO:0000313" key="6">
    <source>
        <dbReference type="Proteomes" id="UP000030143"/>
    </source>
</evidence>
<dbReference type="HOGENOM" id="CLU_051542_0_0_1"/>
<dbReference type="AlphaFoldDB" id="A0A0A2JCC5"/>
<proteinExistence type="inferred from homology"/>
<dbReference type="GO" id="GO:0016740">
    <property type="term" value="F:transferase activity"/>
    <property type="evidence" value="ECO:0007669"/>
    <property type="project" value="UniProtKB-KW"/>
</dbReference>
<evidence type="ECO:0000256" key="3">
    <source>
        <dbReference type="ARBA" id="ARBA00022691"/>
    </source>
</evidence>
<dbReference type="PANTHER" id="PTHR35897:SF1">
    <property type="entry name" value="METHYLTRANSFERASE AUSD"/>
    <property type="match status" value="1"/>
</dbReference>
<evidence type="ECO:0000313" key="5">
    <source>
        <dbReference type="EMBL" id="KGO52273.1"/>
    </source>
</evidence>
<evidence type="ECO:0000256" key="4">
    <source>
        <dbReference type="ARBA" id="ARBA00038314"/>
    </source>
</evidence>
<dbReference type="SUPFAM" id="SSF53335">
    <property type="entry name" value="S-adenosyl-L-methionine-dependent methyltransferases"/>
    <property type="match status" value="1"/>
</dbReference>
<organism evidence="5 6">
    <name type="scientific">Penicillium expansum</name>
    <name type="common">Blue mold rot fungus</name>
    <dbReference type="NCBI Taxonomy" id="27334"/>
    <lineage>
        <taxon>Eukaryota</taxon>
        <taxon>Fungi</taxon>
        <taxon>Dikarya</taxon>
        <taxon>Ascomycota</taxon>
        <taxon>Pezizomycotina</taxon>
        <taxon>Eurotiomycetes</taxon>
        <taxon>Eurotiomycetidae</taxon>
        <taxon>Eurotiales</taxon>
        <taxon>Aspergillaceae</taxon>
        <taxon>Penicillium</taxon>
    </lineage>
</organism>
<dbReference type="STRING" id="27334.A0A0A2JCC5"/>
<dbReference type="Proteomes" id="UP000030143">
    <property type="component" value="Unassembled WGS sequence"/>
</dbReference>
<sequence length="278" mass="31509">MHPDNQLETAIKNGFDPKSLMALELTKVNEPVRTILEEYSRVPAGQVLQHVTELRDRAFKVFPYACIGQASFLELSIASSPMYPEMLERVKKGEKLLDLGCAFGQELRQLIYDGASPENLYASDLRPEFLDLGHDLFLDRQTSKINLIPANVLDDNSDLVTKLTGQLGVVYISLFLHVFDFDTQITVAKRVFSLLADKPGSLLVCRVVACRDQEILNNASARLPYYYHDLASWNRLWERVQKESGLQLHVESWEQEDALAKSHPLPGVYMLGSSIRRE</sequence>
<dbReference type="PANTHER" id="PTHR35897">
    <property type="entry name" value="METHYLTRANSFERASE AUSD"/>
    <property type="match status" value="1"/>
</dbReference>
<comment type="similarity">
    <text evidence="4">Belongs to the class I-like SAM-binding methyltransferase superfamily.</text>
</comment>
<dbReference type="RefSeq" id="XP_016595034.1">
    <property type="nucleotide sequence ID" value="XM_016748192.1"/>
</dbReference>
<dbReference type="EMBL" id="JQFZ01000269">
    <property type="protein sequence ID" value="KGO52273.1"/>
    <property type="molecule type" value="Genomic_DNA"/>
</dbReference>
<gene>
    <name evidence="5" type="ORF">PEX2_109250</name>
</gene>
<keyword evidence="2" id="KW-0808">Transferase</keyword>
<dbReference type="Gene3D" id="3.40.50.150">
    <property type="entry name" value="Vaccinia Virus protein VP39"/>
    <property type="match status" value="1"/>
</dbReference>
<evidence type="ECO:0000256" key="2">
    <source>
        <dbReference type="ARBA" id="ARBA00022679"/>
    </source>
</evidence>
<comment type="pathway">
    <text evidence="1">Secondary metabolite biosynthesis.</text>
</comment>
<dbReference type="InterPro" id="IPR051654">
    <property type="entry name" value="Meroterpenoid_MTases"/>
</dbReference>